<gene>
    <name evidence="2" type="ORF">QJS64_11610</name>
</gene>
<evidence type="ECO:0000256" key="1">
    <source>
        <dbReference type="SAM" id="Phobius"/>
    </source>
</evidence>
<dbReference type="EMBL" id="CP124685">
    <property type="protein sequence ID" value="WGX74786.1"/>
    <property type="molecule type" value="Genomic_DNA"/>
</dbReference>
<feature type="transmembrane region" description="Helical" evidence="1">
    <location>
        <begin position="6"/>
        <end position="23"/>
    </location>
</feature>
<keyword evidence="1" id="KW-0472">Membrane</keyword>
<evidence type="ECO:0000313" key="3">
    <source>
        <dbReference type="Proteomes" id="UP001239169"/>
    </source>
</evidence>
<sequence length="40" mass="4787">MTKFRLSHFLLLKLLILVYFTVLKSKYIKEIAKEIPGYLD</sequence>
<proteinExistence type="predicted"/>
<keyword evidence="1" id="KW-1133">Transmembrane helix</keyword>
<keyword evidence="1" id="KW-0812">Transmembrane</keyword>
<reference evidence="2 3" key="1">
    <citation type="submission" date="2023-04" db="EMBL/GenBank/DDBJ databases">
        <title>Bacteria Genome Submission.</title>
        <authorList>
            <person name="Isaac P."/>
        </authorList>
    </citation>
    <scope>NUCLEOTIDE SEQUENCE [LARGE SCALE GENOMIC DNA]</scope>
    <source>
        <strain evidence="2 3">SampleS7P1</strain>
    </source>
</reference>
<keyword evidence="3" id="KW-1185">Reference proteome</keyword>
<name>A0ABY8QZS0_PARBF</name>
<dbReference type="Proteomes" id="UP001239169">
    <property type="component" value="Chromosome"/>
</dbReference>
<protein>
    <recommendedName>
        <fullName evidence="4">Transposase</fullName>
    </recommendedName>
</protein>
<evidence type="ECO:0008006" key="4">
    <source>
        <dbReference type="Google" id="ProtNLM"/>
    </source>
</evidence>
<evidence type="ECO:0000313" key="2">
    <source>
        <dbReference type="EMBL" id="WGX74786.1"/>
    </source>
</evidence>
<organism evidence="2 3">
    <name type="scientific">Paraclostridium bifermentans</name>
    <name type="common">Clostridium bifermentans</name>
    <dbReference type="NCBI Taxonomy" id="1490"/>
    <lineage>
        <taxon>Bacteria</taxon>
        <taxon>Bacillati</taxon>
        <taxon>Bacillota</taxon>
        <taxon>Clostridia</taxon>
        <taxon>Peptostreptococcales</taxon>
        <taxon>Peptostreptococcaceae</taxon>
        <taxon>Paraclostridium</taxon>
    </lineage>
</organism>
<accession>A0ABY8QZS0</accession>